<name>A0A3A4F3P5_9MICC</name>
<dbReference type="SUPFAM" id="SSF53335">
    <property type="entry name" value="S-adenosyl-L-methionine-dependent methyltransferases"/>
    <property type="match status" value="1"/>
</dbReference>
<dbReference type="GO" id="GO:0008168">
    <property type="term" value="F:methyltransferase activity"/>
    <property type="evidence" value="ECO:0007669"/>
    <property type="project" value="UniProtKB-KW"/>
</dbReference>
<evidence type="ECO:0000256" key="1">
    <source>
        <dbReference type="ARBA" id="ARBA00022679"/>
    </source>
</evidence>
<keyword evidence="1 3" id="KW-0808">Transferase</keyword>
<gene>
    <name evidence="3" type="ORF">D3250_00460</name>
</gene>
<feature type="domain" description="Methyltransferase" evidence="2">
    <location>
        <begin position="42"/>
        <end position="136"/>
    </location>
</feature>
<evidence type="ECO:0000313" key="4">
    <source>
        <dbReference type="Proteomes" id="UP000266615"/>
    </source>
</evidence>
<dbReference type="InterPro" id="IPR041698">
    <property type="entry name" value="Methyltransf_25"/>
</dbReference>
<protein>
    <submittedName>
        <fullName evidence="3">Class I SAM-dependent methyltransferase</fullName>
    </submittedName>
</protein>
<keyword evidence="3" id="KW-0489">Methyltransferase</keyword>
<dbReference type="PANTHER" id="PTHR43861">
    <property type="entry name" value="TRANS-ACONITATE 2-METHYLTRANSFERASE-RELATED"/>
    <property type="match status" value="1"/>
</dbReference>
<dbReference type="InterPro" id="IPR029063">
    <property type="entry name" value="SAM-dependent_MTases_sf"/>
</dbReference>
<dbReference type="Pfam" id="PF13649">
    <property type="entry name" value="Methyltransf_25"/>
    <property type="match status" value="1"/>
</dbReference>
<dbReference type="OrthoDB" id="9786503at2"/>
<organism evidence="3 4">
    <name type="scientific">Nesterenkonia natronophila</name>
    <dbReference type="NCBI Taxonomy" id="2174932"/>
    <lineage>
        <taxon>Bacteria</taxon>
        <taxon>Bacillati</taxon>
        <taxon>Actinomycetota</taxon>
        <taxon>Actinomycetes</taxon>
        <taxon>Micrococcales</taxon>
        <taxon>Micrococcaceae</taxon>
        <taxon>Nesterenkonia</taxon>
    </lineage>
</organism>
<sequence length="211" mass="22345">MENQSAKDFWENRYADSDRVWSGQVNATVSALVGELTPGRALDLGCGEGSDVLWLAKNGWEALGVDISATAVERAKTHAVQGGPVTDNAKFLVAKLPEQLPEGPFDLVSASFLQSPVALDRLAILRAAAEQVAVGGHLLVVSHAAAPPWAQHDHGPSEMPTVEGDLEALRPPGAWNIKVGETRQRPAVGPQGQAATLEDAVIFAQKLHHSS</sequence>
<evidence type="ECO:0000313" key="3">
    <source>
        <dbReference type="EMBL" id="RJN32371.1"/>
    </source>
</evidence>
<dbReference type="Proteomes" id="UP000266615">
    <property type="component" value="Unassembled WGS sequence"/>
</dbReference>
<accession>A0A3A4F3P5</accession>
<comment type="caution">
    <text evidence="3">The sequence shown here is derived from an EMBL/GenBank/DDBJ whole genome shotgun (WGS) entry which is preliminary data.</text>
</comment>
<dbReference type="EMBL" id="QYZP01000001">
    <property type="protein sequence ID" value="RJN32371.1"/>
    <property type="molecule type" value="Genomic_DNA"/>
</dbReference>
<dbReference type="CDD" id="cd02440">
    <property type="entry name" value="AdoMet_MTases"/>
    <property type="match status" value="1"/>
</dbReference>
<dbReference type="AlphaFoldDB" id="A0A3A4F3P5"/>
<dbReference type="Gene3D" id="3.40.50.150">
    <property type="entry name" value="Vaccinia Virus protein VP39"/>
    <property type="match status" value="1"/>
</dbReference>
<dbReference type="GO" id="GO:0032259">
    <property type="term" value="P:methylation"/>
    <property type="evidence" value="ECO:0007669"/>
    <property type="project" value="UniProtKB-KW"/>
</dbReference>
<proteinExistence type="predicted"/>
<dbReference type="PANTHER" id="PTHR43861:SF3">
    <property type="entry name" value="PUTATIVE (AFU_ORTHOLOGUE AFUA_2G14390)-RELATED"/>
    <property type="match status" value="1"/>
</dbReference>
<keyword evidence="4" id="KW-1185">Reference proteome</keyword>
<dbReference type="RefSeq" id="WP_119901417.1">
    <property type="nucleotide sequence ID" value="NZ_QYZP01000001.1"/>
</dbReference>
<reference evidence="3 4" key="1">
    <citation type="submission" date="2018-09" db="EMBL/GenBank/DDBJ databases">
        <title>Nesterenkonia natronophila sp. nov., an alkaliphilic actinobacteriume isolated from a soda lake, and emended description of the genus Nesterenkonia.</title>
        <authorList>
            <person name="Menes R.J."/>
            <person name="Iriarte A."/>
        </authorList>
    </citation>
    <scope>NUCLEOTIDE SEQUENCE [LARGE SCALE GENOMIC DNA]</scope>
    <source>
        <strain evidence="3 4">M8</strain>
    </source>
</reference>
<evidence type="ECO:0000259" key="2">
    <source>
        <dbReference type="Pfam" id="PF13649"/>
    </source>
</evidence>